<protein>
    <recommendedName>
        <fullName evidence="4">Fibronectin type-III domain-containing protein</fullName>
    </recommendedName>
</protein>
<evidence type="ECO:0000256" key="2">
    <source>
        <dbReference type="ARBA" id="ARBA00023157"/>
    </source>
</evidence>
<comment type="caution">
    <text evidence="5">The sequence shown here is derived from an EMBL/GenBank/DDBJ whole genome shotgun (WGS) entry which is preliminary data.</text>
</comment>
<dbReference type="InterPro" id="IPR051622">
    <property type="entry name" value="R-tyr_protein_phosphatases"/>
</dbReference>
<keyword evidence="6" id="KW-1185">Reference proteome</keyword>
<name>A0A226MBX2_CALSU</name>
<dbReference type="InterPro" id="IPR003961">
    <property type="entry name" value="FN3_dom"/>
</dbReference>
<dbReference type="PANTHER" id="PTHR24051:SF6">
    <property type="entry name" value="FIBRONECTIN TYPE-III DOMAIN-CONTAINING PROTEIN-RELATED"/>
    <property type="match status" value="1"/>
</dbReference>
<evidence type="ECO:0000256" key="3">
    <source>
        <dbReference type="SAM" id="Phobius"/>
    </source>
</evidence>
<evidence type="ECO:0000259" key="4">
    <source>
        <dbReference type="PROSITE" id="PS50853"/>
    </source>
</evidence>
<keyword evidence="2" id="KW-1015">Disulfide bond</keyword>
<keyword evidence="3" id="KW-0812">Transmembrane</keyword>
<dbReference type="CDD" id="cd00063">
    <property type="entry name" value="FN3"/>
    <property type="match status" value="1"/>
</dbReference>
<evidence type="ECO:0000256" key="1">
    <source>
        <dbReference type="ARBA" id="ARBA00022737"/>
    </source>
</evidence>
<dbReference type="PANTHER" id="PTHR24051">
    <property type="entry name" value="SUSHI DOMAIN-CONTAINING PROTEIN 1"/>
    <property type="match status" value="1"/>
</dbReference>
<proteinExistence type="predicted"/>
<dbReference type="Proteomes" id="UP000198323">
    <property type="component" value="Unassembled WGS sequence"/>
</dbReference>
<keyword evidence="3" id="KW-0472">Membrane</keyword>
<dbReference type="EMBL" id="MCFN01001941">
    <property type="protein sequence ID" value="OXB52797.1"/>
    <property type="molecule type" value="Genomic_DNA"/>
</dbReference>
<keyword evidence="1" id="KW-0677">Repeat</keyword>
<dbReference type="SUPFAM" id="SSF49265">
    <property type="entry name" value="Fibronectin type III"/>
    <property type="match status" value="1"/>
</dbReference>
<organism evidence="5 6">
    <name type="scientific">Callipepla squamata</name>
    <name type="common">Scaled quail</name>
    <dbReference type="NCBI Taxonomy" id="9009"/>
    <lineage>
        <taxon>Eukaryota</taxon>
        <taxon>Metazoa</taxon>
        <taxon>Chordata</taxon>
        <taxon>Craniata</taxon>
        <taxon>Vertebrata</taxon>
        <taxon>Euteleostomi</taxon>
        <taxon>Archelosauria</taxon>
        <taxon>Archosauria</taxon>
        <taxon>Dinosauria</taxon>
        <taxon>Saurischia</taxon>
        <taxon>Theropoda</taxon>
        <taxon>Coelurosauria</taxon>
        <taxon>Aves</taxon>
        <taxon>Neognathae</taxon>
        <taxon>Galloanserae</taxon>
        <taxon>Galliformes</taxon>
        <taxon>Odontophoridae</taxon>
        <taxon>Callipepla</taxon>
    </lineage>
</organism>
<evidence type="ECO:0000313" key="5">
    <source>
        <dbReference type="EMBL" id="OXB52797.1"/>
    </source>
</evidence>
<gene>
    <name evidence="5" type="ORF">ASZ78_015591</name>
</gene>
<dbReference type="OrthoDB" id="9204546at2759"/>
<reference evidence="5 6" key="1">
    <citation type="submission" date="2016-07" db="EMBL/GenBank/DDBJ databases">
        <title>Disparate Historic Effective Population Sizes Predicted by Modern Levels of Genome Diversity for the Scaled Quail (Callipepla squamata) and the Northern Bobwhite (Colinus virginianus): Inferences from First and Second Generation Draft Genome Assemblies for Sympatric New World Quail.</title>
        <authorList>
            <person name="Oldeschulte D.L."/>
            <person name="Halley Y.A."/>
            <person name="Bhattarai E.K."/>
            <person name="Brashear W.A."/>
            <person name="Hill J."/>
            <person name="Metz R.P."/>
            <person name="Johnson C.D."/>
            <person name="Rollins D."/>
            <person name="Peterson M.J."/>
            <person name="Bickhart D.M."/>
            <person name="Decker J.E."/>
            <person name="Seabury C.M."/>
        </authorList>
    </citation>
    <scope>NUCLEOTIDE SEQUENCE [LARGE SCALE GENOMIC DNA]</scope>
    <source>
        <strain evidence="5 6">Texas</strain>
        <tissue evidence="5">Leg muscle</tissue>
    </source>
</reference>
<feature type="transmembrane region" description="Helical" evidence="3">
    <location>
        <begin position="352"/>
        <end position="376"/>
    </location>
</feature>
<dbReference type="STRING" id="9009.A0A226MBX2"/>
<sequence length="379" mass="41523">MCQRPLWDPALHLEPDLDEYKKNEDVMLSCPEGFQPSYTHVRCSREVQTISRGKPVYREVWLGRASSSSWDRIRSSVECVVPQKPEQLQLDASTGTLSWKALPSCRGEIIGYQLNITVRPLQNGSFVQIERLRLSSQTTEYLLPAYGTSTRYAVAMRGLTAVGPGAASLLEFHTNSSETPRPSEGCSRLVLDISPSQGTAVLPLHPISQPPEAVSEHQLLVAVTHNSTVLEDACSGELQPSNGSYPPDPYVAAVLNLSAPTDFMLGDGTQGQGFHNAPLRPGWDYTALLRLVRRSPQAETFTCVCYSFSMGNHLYTLAHICFHGQGLCRRMAQTVALTPGCVLVAGQSPHPWPGIVIGVVVLLVLVLLFAGIVWFVQSR</sequence>
<accession>A0A226MBX2</accession>
<feature type="domain" description="Fibronectin type-III" evidence="4">
    <location>
        <begin position="81"/>
        <end position="182"/>
    </location>
</feature>
<dbReference type="AlphaFoldDB" id="A0A226MBX2"/>
<dbReference type="InterPro" id="IPR013783">
    <property type="entry name" value="Ig-like_fold"/>
</dbReference>
<keyword evidence="3" id="KW-1133">Transmembrane helix</keyword>
<dbReference type="PROSITE" id="PS50853">
    <property type="entry name" value="FN3"/>
    <property type="match status" value="1"/>
</dbReference>
<dbReference type="Gene3D" id="2.60.40.10">
    <property type="entry name" value="Immunoglobulins"/>
    <property type="match status" value="1"/>
</dbReference>
<evidence type="ECO:0000313" key="6">
    <source>
        <dbReference type="Proteomes" id="UP000198323"/>
    </source>
</evidence>
<dbReference type="InterPro" id="IPR036116">
    <property type="entry name" value="FN3_sf"/>
</dbReference>